<evidence type="ECO:0000256" key="1">
    <source>
        <dbReference type="ARBA" id="ARBA00004651"/>
    </source>
</evidence>
<evidence type="ECO:0000256" key="5">
    <source>
        <dbReference type="ARBA" id="ARBA00022989"/>
    </source>
</evidence>
<evidence type="ECO:0000256" key="6">
    <source>
        <dbReference type="ARBA" id="ARBA00023136"/>
    </source>
</evidence>
<feature type="transmembrane region" description="Helical" evidence="7">
    <location>
        <begin position="286"/>
        <end position="307"/>
    </location>
</feature>
<keyword evidence="5 7" id="KW-1133">Transmembrane helix</keyword>
<evidence type="ECO:0000256" key="2">
    <source>
        <dbReference type="ARBA" id="ARBA00007977"/>
    </source>
</evidence>
<reference evidence="8" key="1">
    <citation type="submission" date="2009-06" db="EMBL/GenBank/DDBJ databases">
        <title>Complete sequence of chromosome of Geopacillus sp. WCH70.</title>
        <authorList>
            <consortium name="US DOE Joint Genome Institute"/>
            <person name="Lucas S."/>
            <person name="Copeland A."/>
            <person name="Lapidus A."/>
            <person name="Glavina del Rio T."/>
            <person name="Dalin E."/>
            <person name="Tice H."/>
            <person name="Bruce D."/>
            <person name="Goodwin L."/>
            <person name="Pitluck S."/>
            <person name="Chertkov O."/>
            <person name="Brettin T."/>
            <person name="Detter J.C."/>
            <person name="Han C."/>
            <person name="Larimer F."/>
            <person name="Land M."/>
            <person name="Hauser L."/>
            <person name="Kyrpides N."/>
            <person name="Mikhailova N."/>
            <person name="Brumm P."/>
            <person name="Mead D.A."/>
            <person name="Richardson P."/>
        </authorList>
    </citation>
    <scope>NUCLEOTIDE SEQUENCE [LARGE SCALE GENOMIC DNA]</scope>
    <source>
        <strain evidence="8">WCH70</strain>
    </source>
</reference>
<feature type="transmembrane region" description="Helical" evidence="7">
    <location>
        <begin position="16"/>
        <end position="37"/>
    </location>
</feature>
<dbReference type="KEGG" id="gwc:GWCH70_1714"/>
<comment type="similarity">
    <text evidence="2">Belongs to the UPF0324 family.</text>
</comment>
<protein>
    <recommendedName>
        <fullName evidence="9">Sulfate exporter family transporter</fullName>
    </recommendedName>
</protein>
<feature type="transmembrane region" description="Helical" evidence="7">
    <location>
        <begin position="260"/>
        <end position="280"/>
    </location>
</feature>
<evidence type="ECO:0000256" key="3">
    <source>
        <dbReference type="ARBA" id="ARBA00022475"/>
    </source>
</evidence>
<name>C5D236_GEOSW</name>
<dbReference type="PANTHER" id="PTHR30106">
    <property type="entry name" value="INNER MEMBRANE PROTEIN YEIH-RELATED"/>
    <property type="match status" value="1"/>
</dbReference>
<accession>C5D236</accession>
<dbReference type="InterPro" id="IPR018383">
    <property type="entry name" value="UPF0324_pro"/>
</dbReference>
<proteinExistence type="inferred from homology"/>
<feature type="transmembrane region" description="Helical" evidence="7">
    <location>
        <begin position="131"/>
        <end position="153"/>
    </location>
</feature>
<evidence type="ECO:0000256" key="7">
    <source>
        <dbReference type="SAM" id="Phobius"/>
    </source>
</evidence>
<gene>
    <name evidence="8" type="ordered locus">GWCH70_1714</name>
</gene>
<keyword evidence="4 7" id="KW-0812">Transmembrane</keyword>
<dbReference type="eggNOG" id="COG2855">
    <property type="taxonomic scope" value="Bacteria"/>
</dbReference>
<organism evidence="8">
    <name type="scientific">Geobacillus sp. (strain WCH70)</name>
    <dbReference type="NCBI Taxonomy" id="471223"/>
    <lineage>
        <taxon>Bacteria</taxon>
        <taxon>Bacillati</taxon>
        <taxon>Bacillota</taxon>
        <taxon>Bacilli</taxon>
        <taxon>Bacillales</taxon>
        <taxon>Anoxybacillaceae</taxon>
        <taxon>Geobacillus</taxon>
    </lineage>
</organism>
<keyword evidence="3" id="KW-1003">Cell membrane</keyword>
<feature type="transmembrane region" description="Helical" evidence="7">
    <location>
        <begin position="319"/>
        <end position="337"/>
    </location>
</feature>
<dbReference type="EMBL" id="CP001638">
    <property type="protein sequence ID" value="ACS24478.1"/>
    <property type="molecule type" value="Genomic_DNA"/>
</dbReference>
<dbReference type="PANTHER" id="PTHR30106:SF2">
    <property type="entry name" value="UPF0324 INNER MEMBRANE PROTEIN YEIH"/>
    <property type="match status" value="1"/>
</dbReference>
<evidence type="ECO:0000313" key="8">
    <source>
        <dbReference type="EMBL" id="ACS24478.1"/>
    </source>
</evidence>
<evidence type="ECO:0008006" key="9">
    <source>
        <dbReference type="Google" id="ProtNLM"/>
    </source>
</evidence>
<comment type="subcellular location">
    <subcellularLocation>
        <location evidence="1">Cell membrane</location>
        <topology evidence="1">Multi-pass membrane protein</topology>
    </subcellularLocation>
</comment>
<feature type="transmembrane region" description="Helical" evidence="7">
    <location>
        <begin position="101"/>
        <end position="119"/>
    </location>
</feature>
<evidence type="ECO:0000256" key="4">
    <source>
        <dbReference type="ARBA" id="ARBA00022692"/>
    </source>
</evidence>
<dbReference type="HOGENOM" id="CLU_033541_1_1_9"/>
<sequence>MAVWPYSTAHEKSKHFWLGGVAFTFLVAAVGMALASIPGLDHLGPLACAILLAVMYRQLFGYPEAIRPGIQFVSKYLLRLAIMLFGLKLNMDVLIHQGWGLVIRDAAVIILAIFMMIWLGNMLKASPSLSLLLGIGTGVCGAAAIAAVSPILKSNDDETAISVGMIALVGTVFSIAYTLIRPVLPISSLHYGIWSGMSLHEIAHVALASAPAGQDALAMALLAKLGRVLWLVPLSLALIYWRRKKDDGQEGGETKVEFPWFLLGFIMMSLLGSYVLGNAILVSQSVLSYISSFTSFLLTAAMVGLGLNVDLRKLRTNGLRPLLAMCIVSLLLSFLSLNVQGKRRPANAAGRLFIREMVVVVNG</sequence>
<keyword evidence="6 7" id="KW-0472">Membrane</keyword>
<dbReference type="AlphaFoldDB" id="C5D236"/>
<dbReference type="Pfam" id="PF03601">
    <property type="entry name" value="Cons_hypoth698"/>
    <property type="match status" value="1"/>
</dbReference>
<feature type="transmembrane region" description="Helical" evidence="7">
    <location>
        <begin position="216"/>
        <end position="240"/>
    </location>
</feature>
<dbReference type="GO" id="GO:0005886">
    <property type="term" value="C:plasma membrane"/>
    <property type="evidence" value="ECO:0007669"/>
    <property type="project" value="UniProtKB-SubCell"/>
</dbReference>
<feature type="transmembrane region" description="Helical" evidence="7">
    <location>
        <begin position="159"/>
        <end position="179"/>
    </location>
</feature>